<feature type="transmembrane region" description="Helical" evidence="6">
    <location>
        <begin position="202"/>
        <end position="224"/>
    </location>
</feature>
<organism evidence="7 8">
    <name type="scientific">Lacrimispora celerecrescens</name>
    <dbReference type="NCBI Taxonomy" id="29354"/>
    <lineage>
        <taxon>Bacteria</taxon>
        <taxon>Bacillati</taxon>
        <taxon>Bacillota</taxon>
        <taxon>Clostridia</taxon>
        <taxon>Lachnospirales</taxon>
        <taxon>Lachnospiraceae</taxon>
        <taxon>Lacrimispora</taxon>
    </lineage>
</organism>
<dbReference type="AlphaFoldDB" id="A0A084JDY0"/>
<evidence type="ECO:0000256" key="3">
    <source>
        <dbReference type="ARBA" id="ARBA00022692"/>
    </source>
</evidence>
<dbReference type="GO" id="GO:0055085">
    <property type="term" value="P:transmembrane transport"/>
    <property type="evidence" value="ECO:0007669"/>
    <property type="project" value="TreeGrafter"/>
</dbReference>
<evidence type="ECO:0000256" key="2">
    <source>
        <dbReference type="ARBA" id="ARBA00009773"/>
    </source>
</evidence>
<keyword evidence="5 6" id="KW-0472">Membrane</keyword>
<dbReference type="PANTHER" id="PTHR21716:SF62">
    <property type="entry name" value="TRANSPORT PROTEIN YDBI-RELATED"/>
    <property type="match status" value="1"/>
</dbReference>
<proteinExistence type="inferred from homology"/>
<feature type="transmembrane region" description="Helical" evidence="6">
    <location>
        <begin position="138"/>
        <end position="164"/>
    </location>
</feature>
<keyword evidence="4 6" id="KW-1133">Transmembrane helix</keyword>
<dbReference type="GO" id="GO:0016020">
    <property type="term" value="C:membrane"/>
    <property type="evidence" value="ECO:0007669"/>
    <property type="project" value="UniProtKB-SubCell"/>
</dbReference>
<dbReference type="PANTHER" id="PTHR21716">
    <property type="entry name" value="TRANSMEMBRANE PROTEIN"/>
    <property type="match status" value="1"/>
</dbReference>
<feature type="transmembrane region" description="Helical" evidence="6">
    <location>
        <begin position="230"/>
        <end position="249"/>
    </location>
</feature>
<dbReference type="Pfam" id="PF01594">
    <property type="entry name" value="AI-2E_transport"/>
    <property type="match status" value="1"/>
</dbReference>
<protein>
    <submittedName>
        <fullName evidence="7">Membrane protein</fullName>
    </submittedName>
</protein>
<dbReference type="STRING" id="29354.IO98_21615"/>
<evidence type="ECO:0000313" key="7">
    <source>
        <dbReference type="EMBL" id="KEZ87164.1"/>
    </source>
</evidence>
<feature type="transmembrane region" description="Helical" evidence="6">
    <location>
        <begin position="256"/>
        <end position="278"/>
    </location>
</feature>
<evidence type="ECO:0000256" key="1">
    <source>
        <dbReference type="ARBA" id="ARBA00004141"/>
    </source>
</evidence>
<dbReference type="EMBL" id="JPME01000037">
    <property type="protein sequence ID" value="KEZ87164.1"/>
    <property type="molecule type" value="Genomic_DNA"/>
</dbReference>
<accession>A0A084JDY0</accession>
<comment type="subcellular location">
    <subcellularLocation>
        <location evidence="1">Membrane</location>
        <topology evidence="1">Multi-pass membrane protein</topology>
    </subcellularLocation>
</comment>
<evidence type="ECO:0000313" key="8">
    <source>
        <dbReference type="Proteomes" id="UP000028525"/>
    </source>
</evidence>
<reference evidence="7 8" key="1">
    <citation type="submission" date="2014-07" db="EMBL/GenBank/DDBJ databases">
        <title>Draft genome of Clostridium celerecrescens 152B isolated from sediments associated with methane hydrate from Krishna Godavari basin.</title>
        <authorList>
            <person name="Honkalas V.S."/>
            <person name="Dabir A.P."/>
            <person name="Arora P."/>
            <person name="Dhakephalkar P.K."/>
        </authorList>
    </citation>
    <scope>NUCLEOTIDE SEQUENCE [LARGE SCALE GENOMIC DNA]</scope>
    <source>
        <strain evidence="7 8">152B</strain>
    </source>
</reference>
<name>A0A084JDY0_9FIRM</name>
<keyword evidence="8" id="KW-1185">Reference proteome</keyword>
<dbReference type="Proteomes" id="UP000028525">
    <property type="component" value="Unassembled WGS sequence"/>
</dbReference>
<feature type="transmembrane region" description="Helical" evidence="6">
    <location>
        <begin position="12"/>
        <end position="29"/>
    </location>
</feature>
<gene>
    <name evidence="7" type="ORF">IO98_21615</name>
</gene>
<keyword evidence="3 6" id="KW-0812">Transmembrane</keyword>
<sequence length="340" mass="38854">MDKFDGIINNTLVKKILSIVLLVLFMYFFRGMLNQLLLIFIVTFIFGQLQRFLYEKVNTRMRISRKLITIFMYIIILLFFTISGIVYIPKVTQQLFDIINLISTFDLSQVQSKFDMNLMNIIPEDQIDAYIRLAESHLLGFVATAGTFSINLLMSFLISFLFLLEKDEIVAFLKHMEQSKVSFLYEYFTFYGKKFLNSFGKVIELQIVIAFINSFLSVLALTVMGFPQTLGLGAMIFILGLIPVAGVIISMIPLTIIAFNIGGAIKIVEVIVMIAVLHSLETYVLNPKLMSAKTKIPVFLVFLILMVSEHYIGVWGLLFGIPLFMFFLDILDIKVETNNQ</sequence>
<evidence type="ECO:0000256" key="5">
    <source>
        <dbReference type="ARBA" id="ARBA00023136"/>
    </source>
</evidence>
<feature type="transmembrane region" description="Helical" evidence="6">
    <location>
        <begin position="66"/>
        <end position="88"/>
    </location>
</feature>
<evidence type="ECO:0000256" key="4">
    <source>
        <dbReference type="ARBA" id="ARBA00022989"/>
    </source>
</evidence>
<dbReference type="RefSeq" id="WP_038284368.1">
    <property type="nucleotide sequence ID" value="NZ_JPME01000037.1"/>
</dbReference>
<evidence type="ECO:0000256" key="6">
    <source>
        <dbReference type="SAM" id="Phobius"/>
    </source>
</evidence>
<dbReference type="OrthoDB" id="9772136at2"/>
<comment type="caution">
    <text evidence="7">The sequence shown here is derived from an EMBL/GenBank/DDBJ whole genome shotgun (WGS) entry which is preliminary data.</text>
</comment>
<feature type="transmembrane region" description="Helical" evidence="6">
    <location>
        <begin position="298"/>
        <end position="328"/>
    </location>
</feature>
<feature type="transmembrane region" description="Helical" evidence="6">
    <location>
        <begin position="35"/>
        <end position="54"/>
    </location>
</feature>
<comment type="similarity">
    <text evidence="2">Belongs to the autoinducer-2 exporter (AI-2E) (TC 2.A.86) family.</text>
</comment>
<dbReference type="InterPro" id="IPR002549">
    <property type="entry name" value="AI-2E-like"/>
</dbReference>